<gene>
    <name evidence="13" type="ORF">GTP27_11290</name>
</gene>
<reference evidence="13 14" key="1">
    <citation type="submission" date="2019-12" db="EMBL/GenBank/DDBJ databases">
        <title>Novel species isolated from a subtropical stream in China.</title>
        <authorList>
            <person name="Lu H."/>
        </authorList>
    </citation>
    <scope>NUCLEOTIDE SEQUENCE [LARGE SCALE GENOMIC DNA]</scope>
    <source>
        <strain evidence="13 14">CY13W</strain>
    </source>
</reference>
<comment type="caution">
    <text evidence="13">The sequence shown here is derived from an EMBL/GenBank/DDBJ whole genome shotgun (WGS) entry which is preliminary data.</text>
</comment>
<evidence type="ECO:0000256" key="10">
    <source>
        <dbReference type="ARBA" id="ARBA00030775"/>
    </source>
</evidence>
<evidence type="ECO:0000256" key="3">
    <source>
        <dbReference type="ARBA" id="ARBA00022475"/>
    </source>
</evidence>
<dbReference type="NCBIfam" id="TIGR02532">
    <property type="entry name" value="IV_pilin_GFxxxE"/>
    <property type="match status" value="1"/>
</dbReference>
<evidence type="ECO:0000256" key="2">
    <source>
        <dbReference type="ARBA" id="ARBA00021549"/>
    </source>
</evidence>
<evidence type="ECO:0000313" key="14">
    <source>
        <dbReference type="Proteomes" id="UP000478090"/>
    </source>
</evidence>
<feature type="transmembrane region" description="Helical" evidence="11">
    <location>
        <begin position="20"/>
        <end position="41"/>
    </location>
</feature>
<evidence type="ECO:0000256" key="1">
    <source>
        <dbReference type="ARBA" id="ARBA00004377"/>
    </source>
</evidence>
<dbReference type="Proteomes" id="UP000478090">
    <property type="component" value="Unassembled WGS sequence"/>
</dbReference>
<evidence type="ECO:0000313" key="13">
    <source>
        <dbReference type="EMBL" id="MYM39913.1"/>
    </source>
</evidence>
<keyword evidence="6 11" id="KW-0812">Transmembrane</keyword>
<dbReference type="RefSeq" id="WP_161039270.1">
    <property type="nucleotide sequence ID" value="NZ_WWCM01000006.1"/>
</dbReference>
<evidence type="ECO:0000259" key="12">
    <source>
        <dbReference type="Pfam" id="PF12019"/>
    </source>
</evidence>
<organism evidence="13 14">
    <name type="scientific">Duganella qianjiadongensis</name>
    <dbReference type="NCBI Taxonomy" id="2692176"/>
    <lineage>
        <taxon>Bacteria</taxon>
        <taxon>Pseudomonadati</taxon>
        <taxon>Pseudomonadota</taxon>
        <taxon>Betaproteobacteria</taxon>
        <taxon>Burkholderiales</taxon>
        <taxon>Oxalobacteraceae</taxon>
        <taxon>Telluria group</taxon>
        <taxon>Duganella</taxon>
    </lineage>
</organism>
<keyword evidence="7 11" id="KW-1133">Transmembrane helix</keyword>
<dbReference type="Gene3D" id="3.30.700.10">
    <property type="entry name" value="Glycoprotein, Type 4 Pilin"/>
    <property type="match status" value="1"/>
</dbReference>
<dbReference type="PROSITE" id="PS00409">
    <property type="entry name" value="PROKAR_NTER_METHYL"/>
    <property type="match status" value="1"/>
</dbReference>
<comment type="similarity">
    <text evidence="9">Belongs to the GSP H family.</text>
</comment>
<dbReference type="InterPro" id="IPR045584">
    <property type="entry name" value="Pilin-like"/>
</dbReference>
<evidence type="ECO:0000256" key="4">
    <source>
        <dbReference type="ARBA" id="ARBA00022481"/>
    </source>
</evidence>
<keyword evidence="8 11" id="KW-0472">Membrane</keyword>
<accession>A0ABW9VJZ2</accession>
<evidence type="ECO:0000256" key="9">
    <source>
        <dbReference type="ARBA" id="ARBA00025772"/>
    </source>
</evidence>
<evidence type="ECO:0000256" key="11">
    <source>
        <dbReference type="SAM" id="Phobius"/>
    </source>
</evidence>
<keyword evidence="3" id="KW-1003">Cell membrane</keyword>
<evidence type="ECO:0000256" key="8">
    <source>
        <dbReference type="ARBA" id="ARBA00023136"/>
    </source>
</evidence>
<dbReference type="Pfam" id="PF12019">
    <property type="entry name" value="GspH"/>
    <property type="match status" value="1"/>
</dbReference>
<keyword evidence="4" id="KW-0488">Methylation</keyword>
<keyword evidence="5" id="KW-0997">Cell inner membrane</keyword>
<proteinExistence type="inferred from homology"/>
<evidence type="ECO:0000256" key="5">
    <source>
        <dbReference type="ARBA" id="ARBA00022519"/>
    </source>
</evidence>
<dbReference type="Pfam" id="PF07963">
    <property type="entry name" value="N_methyl"/>
    <property type="match status" value="1"/>
</dbReference>
<dbReference type="SUPFAM" id="SSF54523">
    <property type="entry name" value="Pili subunits"/>
    <property type="match status" value="1"/>
</dbReference>
<dbReference type="InterPro" id="IPR012902">
    <property type="entry name" value="N_methyl_site"/>
</dbReference>
<feature type="domain" description="General secretion pathway GspH" evidence="12">
    <location>
        <begin position="52"/>
        <end position="175"/>
    </location>
</feature>
<protein>
    <recommendedName>
        <fullName evidence="2">Type II secretion system protein H</fullName>
    </recommendedName>
    <alternativeName>
        <fullName evidence="10">General secretion pathway protein H</fullName>
    </alternativeName>
</protein>
<evidence type="ECO:0000256" key="7">
    <source>
        <dbReference type="ARBA" id="ARBA00022989"/>
    </source>
</evidence>
<dbReference type="EMBL" id="WWCM01000006">
    <property type="protein sequence ID" value="MYM39913.1"/>
    <property type="molecule type" value="Genomic_DNA"/>
</dbReference>
<dbReference type="InterPro" id="IPR022346">
    <property type="entry name" value="T2SS_GspH"/>
</dbReference>
<comment type="subcellular location">
    <subcellularLocation>
        <location evidence="1">Cell inner membrane</location>
        <topology evidence="1">Single-pass membrane protein</topology>
    </subcellularLocation>
</comment>
<name>A0ABW9VJZ2_9BURK</name>
<keyword evidence="14" id="KW-1185">Reference proteome</keyword>
<sequence length="181" mass="19157">MDRVRQLRRHWRRGAGFTLVELILVIVVVGIMAGVAAPRFFDRKGFDAASYAAQLKTLLRYAQKTAIAQGRPVYVKVTSGGVTLAFDVLYVLGVTAPGGQNSATAATLAFCSGSTRACEAVPAGLTLSGGINFYFDATGKPFMTTDVSPTLTSTFSTLNMTLSGDGSTRTITVNGETGYVR</sequence>
<evidence type="ECO:0000256" key="6">
    <source>
        <dbReference type="ARBA" id="ARBA00022692"/>
    </source>
</evidence>